<proteinExistence type="predicted"/>
<name>A0A9J7BPR0_9BACT</name>
<keyword evidence="1" id="KW-0472">Membrane</keyword>
<dbReference type="AlphaFoldDB" id="A0A9J7BPR0"/>
<keyword evidence="1" id="KW-1133">Transmembrane helix</keyword>
<sequence length="163" mass="17422">MTHDAVSVTAMLLLAAFGVERISRGLLFLLESFKAWRTKFPDPASLKDQEVQDAAARRQKWASFTVCGLLSLILIYFGKDLRVLAAMGVQNQPVLDAMVTWLVLVAGCDRLKDILGDGPAAAPDESSGPPVQVAGTITLVPAGVEDDRELVADGGRGARTSTR</sequence>
<dbReference type="Proteomes" id="UP001059380">
    <property type="component" value="Chromosome"/>
</dbReference>
<dbReference type="EMBL" id="CP093313">
    <property type="protein sequence ID" value="UWZ84696.1"/>
    <property type="molecule type" value="Genomic_DNA"/>
</dbReference>
<feature type="transmembrane region" description="Helical" evidence="1">
    <location>
        <begin position="61"/>
        <end position="78"/>
    </location>
</feature>
<dbReference type="KEGG" id="orp:MOP44_01885"/>
<keyword evidence="1" id="KW-0812">Transmembrane</keyword>
<evidence type="ECO:0000313" key="2">
    <source>
        <dbReference type="EMBL" id="UWZ84696.1"/>
    </source>
</evidence>
<evidence type="ECO:0000313" key="3">
    <source>
        <dbReference type="Proteomes" id="UP001059380"/>
    </source>
</evidence>
<protein>
    <submittedName>
        <fullName evidence="2">Uncharacterized protein</fullName>
    </submittedName>
</protein>
<keyword evidence="3" id="KW-1185">Reference proteome</keyword>
<dbReference type="RefSeq" id="WP_260794202.1">
    <property type="nucleotide sequence ID" value="NZ_CP093313.1"/>
</dbReference>
<gene>
    <name evidence="2" type="ORF">MOP44_01885</name>
</gene>
<organism evidence="2 3">
    <name type="scientific">Occallatibacter riparius</name>
    <dbReference type="NCBI Taxonomy" id="1002689"/>
    <lineage>
        <taxon>Bacteria</taxon>
        <taxon>Pseudomonadati</taxon>
        <taxon>Acidobacteriota</taxon>
        <taxon>Terriglobia</taxon>
        <taxon>Terriglobales</taxon>
        <taxon>Acidobacteriaceae</taxon>
        <taxon>Occallatibacter</taxon>
    </lineage>
</organism>
<accession>A0A9J7BPR0</accession>
<evidence type="ECO:0000256" key="1">
    <source>
        <dbReference type="SAM" id="Phobius"/>
    </source>
</evidence>
<reference evidence="2" key="1">
    <citation type="submission" date="2021-04" db="EMBL/GenBank/DDBJ databases">
        <title>Phylogenetic analysis of Acidobacteriaceae.</title>
        <authorList>
            <person name="Qiu L."/>
            <person name="Zhang Q."/>
        </authorList>
    </citation>
    <scope>NUCLEOTIDE SEQUENCE</scope>
    <source>
        <strain evidence="2">DSM 25168</strain>
    </source>
</reference>